<feature type="transmembrane region" description="Helical" evidence="1">
    <location>
        <begin position="180"/>
        <end position="198"/>
    </location>
</feature>
<sequence>MADGIVSIVHSSIPAPSTVYGTVTNAVGSASSSAAWAQASSTSVTSIPGPTAWSVDSTAQRSFLRSVNAGVYIGAVLLGVHTITFGRALVASWRAERLGRRVMFLLIASVLYAMANVYEICNIVFTVNSWVIGEGSSGTSYTYFIDNQNSGLEIAATVAVLISTVLTDGFLYVRCAALWSTLWVTVPLGLLTLVTYALDIMQACWTATPGNDNSLWQIPLFSQLTISVALAQSLHVIFTVLSVYRLVTKRDLFGQLVGIKGMAIESALTYGVVSVVFLATYCAQNMAANAFLPIVVQIQGIVVDMILARCYRGERTPVVRPWAVAPATIVQLPVPVQASSEASSVTYDEKLALAMMTSKWDHEIDRKEPVPPEYSV</sequence>
<keyword evidence="1" id="KW-0812">Transmembrane</keyword>
<feature type="transmembrane region" description="Helical" evidence="1">
    <location>
        <begin position="69"/>
        <end position="90"/>
    </location>
</feature>
<keyword evidence="1" id="KW-0472">Membrane</keyword>
<dbReference type="Proteomes" id="UP000814176">
    <property type="component" value="Unassembled WGS sequence"/>
</dbReference>
<feature type="transmembrane region" description="Helical" evidence="1">
    <location>
        <begin position="102"/>
        <end position="132"/>
    </location>
</feature>
<evidence type="ECO:0000256" key="1">
    <source>
        <dbReference type="SAM" id="Phobius"/>
    </source>
</evidence>
<dbReference type="EMBL" id="SEKV01000330">
    <property type="protein sequence ID" value="TFY58935.1"/>
    <property type="molecule type" value="Genomic_DNA"/>
</dbReference>
<evidence type="ECO:0000313" key="3">
    <source>
        <dbReference type="EMBL" id="TFY58935.1"/>
    </source>
</evidence>
<evidence type="ECO:0000313" key="2">
    <source>
        <dbReference type="EMBL" id="KAH9830104.1"/>
    </source>
</evidence>
<name>A0A4Y9Y9D6_9APHY</name>
<dbReference type="EMBL" id="JADCUA010000033">
    <property type="protein sequence ID" value="KAH9830104.1"/>
    <property type="molecule type" value="Genomic_DNA"/>
</dbReference>
<reference evidence="2 5" key="2">
    <citation type="journal article" date="2021" name="Environ. Microbiol.">
        <title>Gene family expansions and transcriptome signatures uncover fungal adaptations to wood decay.</title>
        <authorList>
            <person name="Hage H."/>
            <person name="Miyauchi S."/>
            <person name="Viragh M."/>
            <person name="Drula E."/>
            <person name="Min B."/>
            <person name="Chaduli D."/>
            <person name="Navarro D."/>
            <person name="Favel A."/>
            <person name="Norest M."/>
            <person name="Lesage-Meessen L."/>
            <person name="Balint B."/>
            <person name="Merenyi Z."/>
            <person name="de Eugenio L."/>
            <person name="Morin E."/>
            <person name="Martinez A.T."/>
            <person name="Baldrian P."/>
            <person name="Stursova M."/>
            <person name="Martinez M.J."/>
            <person name="Novotny C."/>
            <person name="Magnuson J.K."/>
            <person name="Spatafora J.W."/>
            <person name="Maurice S."/>
            <person name="Pangilinan J."/>
            <person name="Andreopoulos W."/>
            <person name="LaButti K."/>
            <person name="Hundley H."/>
            <person name="Na H."/>
            <person name="Kuo A."/>
            <person name="Barry K."/>
            <person name="Lipzen A."/>
            <person name="Henrissat B."/>
            <person name="Riley R."/>
            <person name="Ahrendt S."/>
            <person name="Nagy L.G."/>
            <person name="Grigoriev I.V."/>
            <person name="Martin F."/>
            <person name="Rosso M.N."/>
        </authorList>
    </citation>
    <scope>NUCLEOTIDE SEQUENCE [LARGE SCALE GENOMIC DNA]</scope>
    <source>
        <strain evidence="2 5">CIRM-BRFM 1785</strain>
    </source>
</reference>
<dbReference type="GeneID" id="72005904"/>
<keyword evidence="1" id="KW-1133">Transmembrane helix</keyword>
<keyword evidence="5" id="KW-1185">Reference proteome</keyword>
<feature type="transmembrane region" description="Helical" evidence="1">
    <location>
        <begin position="262"/>
        <end position="281"/>
    </location>
</feature>
<evidence type="ECO:0000313" key="4">
    <source>
        <dbReference type="Proteomes" id="UP000298390"/>
    </source>
</evidence>
<dbReference type="OrthoDB" id="2790605at2759"/>
<feature type="transmembrane region" description="Helical" evidence="1">
    <location>
        <begin position="287"/>
        <end position="307"/>
    </location>
</feature>
<protein>
    <submittedName>
        <fullName evidence="3">Uncharacterized protein</fullName>
    </submittedName>
</protein>
<dbReference type="AlphaFoldDB" id="A0A4Y9Y9D6"/>
<feature type="transmembrane region" description="Helical" evidence="1">
    <location>
        <begin position="218"/>
        <end position="241"/>
    </location>
</feature>
<accession>A0A4Y9Y9D6</accession>
<dbReference type="Proteomes" id="UP000298390">
    <property type="component" value="Unassembled WGS sequence"/>
</dbReference>
<proteinExistence type="predicted"/>
<evidence type="ECO:0000313" key="5">
    <source>
        <dbReference type="Proteomes" id="UP000814176"/>
    </source>
</evidence>
<gene>
    <name evidence="2" type="ORF">C8Q71DRAFT_787296</name>
    <name evidence="3" type="ORF">EVJ58_g6096</name>
</gene>
<reference evidence="3 4" key="1">
    <citation type="submission" date="2019-01" db="EMBL/GenBank/DDBJ databases">
        <title>Genome sequencing of the rare red list fungi Fomitopsis rosea.</title>
        <authorList>
            <person name="Buettner E."/>
            <person name="Kellner H."/>
        </authorList>
    </citation>
    <scope>NUCLEOTIDE SEQUENCE [LARGE SCALE GENOMIC DNA]</scope>
    <source>
        <strain evidence="3 4">DSM 105464</strain>
    </source>
</reference>
<dbReference type="RefSeq" id="XP_047773456.1">
    <property type="nucleotide sequence ID" value="XM_047925172.1"/>
</dbReference>
<organism evidence="3 4">
    <name type="scientific">Rhodofomes roseus</name>
    <dbReference type="NCBI Taxonomy" id="34475"/>
    <lineage>
        <taxon>Eukaryota</taxon>
        <taxon>Fungi</taxon>
        <taxon>Dikarya</taxon>
        <taxon>Basidiomycota</taxon>
        <taxon>Agaricomycotina</taxon>
        <taxon>Agaricomycetes</taxon>
        <taxon>Polyporales</taxon>
        <taxon>Rhodofomes</taxon>
    </lineage>
</organism>
<comment type="caution">
    <text evidence="3">The sequence shown here is derived from an EMBL/GenBank/DDBJ whole genome shotgun (WGS) entry which is preliminary data.</text>
</comment>
<feature type="transmembrane region" description="Helical" evidence="1">
    <location>
        <begin position="152"/>
        <end position="173"/>
    </location>
</feature>